<evidence type="ECO:0000259" key="1">
    <source>
        <dbReference type="Pfam" id="PF00656"/>
    </source>
</evidence>
<dbReference type="InterPro" id="IPR011600">
    <property type="entry name" value="Pept_C14_caspase"/>
</dbReference>
<dbReference type="InterPro" id="IPR029030">
    <property type="entry name" value="Caspase-like_dom_sf"/>
</dbReference>
<dbReference type="InterPro" id="IPR050452">
    <property type="entry name" value="Metacaspase"/>
</dbReference>
<dbReference type="PANTHER" id="PTHR48104:SF30">
    <property type="entry name" value="METACASPASE-1"/>
    <property type="match status" value="1"/>
</dbReference>
<dbReference type="EMBL" id="BMDJ01000010">
    <property type="protein sequence ID" value="GGI28089.1"/>
    <property type="molecule type" value="Genomic_DNA"/>
</dbReference>
<evidence type="ECO:0000313" key="3">
    <source>
        <dbReference type="Proteomes" id="UP000645390"/>
    </source>
</evidence>
<dbReference type="Gene3D" id="3.40.50.1460">
    <property type="match status" value="1"/>
</dbReference>
<protein>
    <recommendedName>
        <fullName evidence="1">Peptidase C14 caspase domain-containing protein</fullName>
    </recommendedName>
</protein>
<sequence>MSFAQNKYAVIVGINEYYDKPGVKSNEYSLKGCVNDAISMKSLLVNRFTFPKENVKTLLNAQATQKTFLAAMENILEKSKPGDVAVFFFCGHGVYTINPENKADSVKQGYNQAICMSDLYSPNYECLVRDNTLKILFNRFVQKKVTLTSILDCCYSENIPMAPLPPVYHNPYRVVDVKTNKVVPTGVIDLRSFKLNKTLTIADKTIIERPSETPNSRFANLAACSWAEKAVEIWDEGGRPHGAFTKTIINIFEKSKVDLPLSEIIARIKNDIDVVQNLQQRPGFRYDTLSRDKLNFIGLPVQSTIPLLQTRVVSSLPGKVIVDVGAKDDIMIGNIFSTKDKAISFTISKVFPDSALGVIDPKITIKKDDVFFIRDRYRVSNPIIKVYVPASTLKSAAYMDMFNKQVLPFTKEKTYQDYFNFNDNQTAATFLFNNQENSGLEISKIIKQNEFFVLMALPSDIASAIKSTLLKEQSLKLVNTPGESDFALYVNYAAISEDNKSPKFVFSFRKPLPADVNVKKNAEVVFWADNVAFPSLNLNKTQLNQLSKGIRKLSYAAIRSRGTQWINTYPRR</sequence>
<name>A0ABQ2BK18_9SPHI</name>
<evidence type="ECO:0000313" key="2">
    <source>
        <dbReference type="EMBL" id="GGI28089.1"/>
    </source>
</evidence>
<comment type="caution">
    <text evidence="2">The sequence shown here is derived from an EMBL/GenBank/DDBJ whole genome shotgun (WGS) entry which is preliminary data.</text>
</comment>
<gene>
    <name evidence="2" type="ORF">GCM10008119_30900</name>
</gene>
<dbReference type="Pfam" id="PF00656">
    <property type="entry name" value="Peptidase_C14"/>
    <property type="match status" value="1"/>
</dbReference>
<dbReference type="Proteomes" id="UP000645390">
    <property type="component" value="Unassembled WGS sequence"/>
</dbReference>
<dbReference type="SUPFAM" id="SSF52129">
    <property type="entry name" value="Caspase-like"/>
    <property type="match status" value="1"/>
</dbReference>
<dbReference type="PANTHER" id="PTHR48104">
    <property type="entry name" value="METACASPASE-4"/>
    <property type="match status" value="1"/>
</dbReference>
<organism evidence="2 3">
    <name type="scientific">Pedobacter mendelii</name>
    <dbReference type="NCBI Taxonomy" id="1908240"/>
    <lineage>
        <taxon>Bacteria</taxon>
        <taxon>Pseudomonadati</taxon>
        <taxon>Bacteroidota</taxon>
        <taxon>Sphingobacteriia</taxon>
        <taxon>Sphingobacteriales</taxon>
        <taxon>Sphingobacteriaceae</taxon>
        <taxon>Pedobacter</taxon>
    </lineage>
</organism>
<feature type="domain" description="Peptidase C14 caspase" evidence="1">
    <location>
        <begin position="7"/>
        <end position="292"/>
    </location>
</feature>
<reference evidence="3" key="1">
    <citation type="journal article" date="2019" name="Int. J. Syst. Evol. Microbiol.">
        <title>The Global Catalogue of Microorganisms (GCM) 10K type strain sequencing project: providing services to taxonomists for standard genome sequencing and annotation.</title>
        <authorList>
            <consortium name="The Broad Institute Genomics Platform"/>
            <consortium name="The Broad Institute Genome Sequencing Center for Infectious Disease"/>
            <person name="Wu L."/>
            <person name="Ma J."/>
        </authorList>
    </citation>
    <scope>NUCLEOTIDE SEQUENCE [LARGE SCALE GENOMIC DNA]</scope>
    <source>
        <strain evidence="3">CCM 8939</strain>
    </source>
</reference>
<keyword evidence="3" id="KW-1185">Reference proteome</keyword>
<accession>A0ABQ2BK18</accession>
<proteinExistence type="predicted"/>